<comment type="caution">
    <text evidence="8">The sequence shown here is derived from an EMBL/GenBank/DDBJ whole genome shotgun (WGS) entry which is preliminary data.</text>
</comment>
<evidence type="ECO:0000256" key="5">
    <source>
        <dbReference type="ARBA" id="ARBA00038359"/>
    </source>
</evidence>
<evidence type="ECO:0000256" key="2">
    <source>
        <dbReference type="ARBA" id="ARBA00022692"/>
    </source>
</evidence>
<feature type="transmembrane region" description="Helical" evidence="6">
    <location>
        <begin position="237"/>
        <end position="257"/>
    </location>
</feature>
<keyword evidence="4 6" id="KW-0472">Membrane</keyword>
<dbReference type="OrthoDB" id="2988756at2759"/>
<dbReference type="InterPro" id="IPR049326">
    <property type="entry name" value="Rhodopsin_dom_fungi"/>
</dbReference>
<dbReference type="PANTHER" id="PTHR33048:SF19">
    <property type="entry name" value="MEMBRANE PROTEIN PTH11-LIKE, PUTATIVE (AFU_ORTHOLOGUE AFUA_1G14080)-RELATED"/>
    <property type="match status" value="1"/>
</dbReference>
<evidence type="ECO:0000256" key="4">
    <source>
        <dbReference type="ARBA" id="ARBA00023136"/>
    </source>
</evidence>
<evidence type="ECO:0000256" key="6">
    <source>
        <dbReference type="SAM" id="Phobius"/>
    </source>
</evidence>
<evidence type="ECO:0000256" key="3">
    <source>
        <dbReference type="ARBA" id="ARBA00022989"/>
    </source>
</evidence>
<organism evidence="8 9">
    <name type="scientific">Stachybotrys elegans</name>
    <dbReference type="NCBI Taxonomy" id="80388"/>
    <lineage>
        <taxon>Eukaryota</taxon>
        <taxon>Fungi</taxon>
        <taxon>Dikarya</taxon>
        <taxon>Ascomycota</taxon>
        <taxon>Pezizomycotina</taxon>
        <taxon>Sordariomycetes</taxon>
        <taxon>Hypocreomycetidae</taxon>
        <taxon>Hypocreales</taxon>
        <taxon>Stachybotryaceae</taxon>
        <taxon>Stachybotrys</taxon>
    </lineage>
</organism>
<feature type="transmembrane region" description="Helical" evidence="6">
    <location>
        <begin position="48"/>
        <end position="70"/>
    </location>
</feature>
<dbReference type="Pfam" id="PF20684">
    <property type="entry name" value="Fung_rhodopsin"/>
    <property type="match status" value="1"/>
</dbReference>
<dbReference type="PANTHER" id="PTHR33048">
    <property type="entry name" value="PTH11-LIKE INTEGRAL MEMBRANE PROTEIN (AFU_ORTHOLOGUE AFUA_5G11245)"/>
    <property type="match status" value="1"/>
</dbReference>
<accession>A0A8K0SJ05</accession>
<proteinExistence type="inferred from homology"/>
<gene>
    <name evidence="8" type="ORF">B0I35DRAFT_113795</name>
</gene>
<keyword evidence="9" id="KW-1185">Reference proteome</keyword>
<comment type="subcellular location">
    <subcellularLocation>
        <location evidence="1">Membrane</location>
        <topology evidence="1">Multi-pass membrane protein</topology>
    </subcellularLocation>
</comment>
<dbReference type="GO" id="GO:0016020">
    <property type="term" value="C:membrane"/>
    <property type="evidence" value="ECO:0007669"/>
    <property type="project" value="UniProtKB-SubCell"/>
</dbReference>
<dbReference type="InterPro" id="IPR052337">
    <property type="entry name" value="SAT4-like"/>
</dbReference>
<evidence type="ECO:0000313" key="8">
    <source>
        <dbReference type="EMBL" id="KAH7305180.1"/>
    </source>
</evidence>
<evidence type="ECO:0000259" key="7">
    <source>
        <dbReference type="Pfam" id="PF20684"/>
    </source>
</evidence>
<feature type="transmembrane region" description="Helical" evidence="6">
    <location>
        <begin position="269"/>
        <end position="294"/>
    </location>
</feature>
<dbReference type="Proteomes" id="UP000813444">
    <property type="component" value="Unassembled WGS sequence"/>
</dbReference>
<evidence type="ECO:0000313" key="9">
    <source>
        <dbReference type="Proteomes" id="UP000813444"/>
    </source>
</evidence>
<reference evidence="8" key="1">
    <citation type="journal article" date="2021" name="Nat. Commun.">
        <title>Genetic determinants of endophytism in the Arabidopsis root mycobiome.</title>
        <authorList>
            <person name="Mesny F."/>
            <person name="Miyauchi S."/>
            <person name="Thiergart T."/>
            <person name="Pickel B."/>
            <person name="Atanasova L."/>
            <person name="Karlsson M."/>
            <person name="Huettel B."/>
            <person name="Barry K.W."/>
            <person name="Haridas S."/>
            <person name="Chen C."/>
            <person name="Bauer D."/>
            <person name="Andreopoulos W."/>
            <person name="Pangilinan J."/>
            <person name="LaButti K."/>
            <person name="Riley R."/>
            <person name="Lipzen A."/>
            <person name="Clum A."/>
            <person name="Drula E."/>
            <person name="Henrissat B."/>
            <person name="Kohler A."/>
            <person name="Grigoriev I.V."/>
            <person name="Martin F.M."/>
            <person name="Hacquard S."/>
        </authorList>
    </citation>
    <scope>NUCLEOTIDE SEQUENCE</scope>
    <source>
        <strain evidence="8">MPI-CAGE-CH-0235</strain>
    </source>
</reference>
<keyword evidence="2 6" id="KW-0812">Transmembrane</keyword>
<dbReference type="EMBL" id="JAGPNK010000019">
    <property type="protein sequence ID" value="KAH7305180.1"/>
    <property type="molecule type" value="Genomic_DNA"/>
</dbReference>
<sequence>MPLSASVVFDIVSATLCAALILTRCAYRLLFRCKTHTTCHRRWRIDDAYMALALIPLIGRTATITMNFTLNPTQASTPVTEAQAAEAGMTVEALTSNRIDAFKLIIAARICYALLLARSQQPARNRANDFSSLWCLKISLLTFYARFVDPLVWGHHVVRGAWCLLIASFITVLIVTLTECQPLSLAWQLAPAGERMSLIKHFLICNHRRNIPRESTNICLTGPSCARGVSNLLTMGTFNIVTDLMLIIMPLPILRLIRLDRKAKIQLTILFSIGLVVVIITTLRIPLILTAAVSQRSRSMWASIEILCACLVTNTSFFYALLKDVQGRHDTRQTNANAAQRNFYLESLPGSLRAEPDSEHSDHFEHDLPMPLESVATRKEFSNLR</sequence>
<feature type="transmembrane region" description="Helical" evidence="6">
    <location>
        <begin position="160"/>
        <end position="178"/>
    </location>
</feature>
<feature type="transmembrane region" description="Helical" evidence="6">
    <location>
        <begin position="300"/>
        <end position="322"/>
    </location>
</feature>
<feature type="domain" description="Rhodopsin" evidence="7">
    <location>
        <begin position="132"/>
        <end position="313"/>
    </location>
</feature>
<comment type="similarity">
    <text evidence="5">Belongs to the SAT4 family.</text>
</comment>
<evidence type="ECO:0000256" key="1">
    <source>
        <dbReference type="ARBA" id="ARBA00004141"/>
    </source>
</evidence>
<name>A0A8K0SJ05_9HYPO</name>
<protein>
    <recommendedName>
        <fullName evidence="7">Rhodopsin domain-containing protein</fullName>
    </recommendedName>
</protein>
<feature type="transmembrane region" description="Helical" evidence="6">
    <location>
        <begin position="6"/>
        <end position="27"/>
    </location>
</feature>
<dbReference type="AlphaFoldDB" id="A0A8K0SJ05"/>
<keyword evidence="3 6" id="KW-1133">Transmembrane helix</keyword>